<dbReference type="Proteomes" id="UP000248966">
    <property type="component" value="Unassembled WGS sequence"/>
</dbReference>
<evidence type="ECO:0000313" key="3">
    <source>
        <dbReference type="Proteomes" id="UP000248966"/>
    </source>
</evidence>
<feature type="compositionally biased region" description="Low complexity" evidence="1">
    <location>
        <begin position="349"/>
        <end position="380"/>
    </location>
</feature>
<feature type="region of interest" description="Disordered" evidence="1">
    <location>
        <begin position="30"/>
        <end position="67"/>
    </location>
</feature>
<proteinExistence type="predicted"/>
<feature type="compositionally biased region" description="Low complexity" evidence="1">
    <location>
        <begin position="427"/>
        <end position="449"/>
    </location>
</feature>
<feature type="region of interest" description="Disordered" evidence="1">
    <location>
        <begin position="143"/>
        <end position="277"/>
    </location>
</feature>
<feature type="region of interest" description="Disordered" evidence="1">
    <location>
        <begin position="421"/>
        <end position="451"/>
    </location>
</feature>
<protein>
    <submittedName>
        <fullName evidence="2">Uncharacterized protein</fullName>
    </submittedName>
</protein>
<organism evidence="2 3">
    <name type="scientific">Micromonospora noduli</name>
    <dbReference type="NCBI Taxonomy" id="709876"/>
    <lineage>
        <taxon>Bacteria</taxon>
        <taxon>Bacillati</taxon>
        <taxon>Actinomycetota</taxon>
        <taxon>Actinomycetes</taxon>
        <taxon>Micromonosporales</taxon>
        <taxon>Micromonosporaceae</taxon>
        <taxon>Micromonospora</taxon>
    </lineage>
</organism>
<accession>A0A328N5F3</accession>
<name>A0A328N5F3_9ACTN</name>
<dbReference type="AlphaFoldDB" id="A0A328N5F3"/>
<dbReference type="EMBL" id="PYAA01000011">
    <property type="protein sequence ID" value="RAO03090.1"/>
    <property type="molecule type" value="Genomic_DNA"/>
</dbReference>
<feature type="compositionally biased region" description="Low complexity" evidence="1">
    <location>
        <begin position="39"/>
        <end position="67"/>
    </location>
</feature>
<evidence type="ECO:0000256" key="1">
    <source>
        <dbReference type="SAM" id="MobiDB-lite"/>
    </source>
</evidence>
<evidence type="ECO:0000313" key="2">
    <source>
        <dbReference type="EMBL" id="RAO03090.1"/>
    </source>
</evidence>
<comment type="caution">
    <text evidence="2">The sequence shown here is derived from an EMBL/GenBank/DDBJ whole genome shotgun (WGS) entry which is preliminary data.</text>
</comment>
<gene>
    <name evidence="2" type="ORF">LAH08_02100</name>
</gene>
<sequence>MIFFDILVYLAVAKIAVLLLEDASYAVRGKQSPRRQARARQQAAAQKAAADGPSGASAPAGAGRTGSGSTVAAANGYFAGLIEDATERSRARRRRAAARKRGTQAVDGVVVDVDEDGRWYADCDHCGWASRPYRIEANALAAGREHTRTEHPEQYTGEPGDAQGSGAGGDSAESADDGAGEQTQRRPVLRVIPGGAQEPASPASQQSAAAPQSVASAPVPPTPKLTTKEWPQRFHHTTCDRCGKTSVTDEMPRSCPRCGADDSRLREVPDPAPASDIPTFRWRCPTCDATETGFATRPAADAAAAKHTCAARDVPTYYWRCPTCRAYGSGFASKAGAEAAGVQHTCVTATETPAPSTPTDTPGPTKPTDTPAATDTPAPTNQADRERLRTELYGKCAYREVREGHPDQWCDNPVDGQNPYCADHRQAATPEPTTEASAAPAATTPTAETDQPVEQHYTRCAACGLVNGPTQMWPFHCPRCGAGDDQLHPANDLAGDIEGIRAGFEFELCSSCGKDLDAHDIVVGPFGRPLAMCRSERADDDQGMGTRPSPMTNSYTDLKEMTVNLEATGPDEIRAAFTQAAEAAGERAEEVAGVAGVLTDAADRYEGLDMSASTVGHLRDAAEAFAAAQGSLNTAQEELQAALADFNAKDGQVAEAVAEAGGNVASKEVLVG</sequence>
<feature type="compositionally biased region" description="Low complexity" evidence="1">
    <location>
        <begin position="196"/>
        <end position="217"/>
    </location>
</feature>
<feature type="compositionally biased region" description="Basic and acidic residues" evidence="1">
    <location>
        <begin position="226"/>
        <end position="243"/>
    </location>
</feature>
<feature type="compositionally biased region" description="Basic and acidic residues" evidence="1">
    <location>
        <begin position="259"/>
        <end position="269"/>
    </location>
</feature>
<dbReference type="RefSeq" id="WP_112583579.1">
    <property type="nucleotide sequence ID" value="NZ_PYAA01000011.1"/>
</dbReference>
<feature type="compositionally biased region" description="Basic and acidic residues" evidence="1">
    <location>
        <begin position="143"/>
        <end position="153"/>
    </location>
</feature>
<feature type="region of interest" description="Disordered" evidence="1">
    <location>
        <begin position="349"/>
        <end position="387"/>
    </location>
</feature>
<reference evidence="2 3" key="1">
    <citation type="submission" date="2018-03" db="EMBL/GenBank/DDBJ databases">
        <title>Defining the species Micromonospora saelicesensis and Micromonospora noduli under the framework of genomics.</title>
        <authorList>
            <person name="Riesco R."/>
            <person name="Trujillo M.E."/>
        </authorList>
    </citation>
    <scope>NUCLEOTIDE SEQUENCE [LARGE SCALE GENOMIC DNA]</scope>
    <source>
        <strain evidence="2 3">LAH08</strain>
    </source>
</reference>